<dbReference type="EMBL" id="CM023480">
    <property type="protein sequence ID" value="KAH7971299.1"/>
    <property type="molecule type" value="Genomic_DNA"/>
</dbReference>
<sequence>MPGGSSRSASASLCRRIDQDKCLAQKHGKFRNLYDLCLYKGDTLREHGDYEGALAEFDEAFQVCEVLPDQTQLDKAEVHRRRGECLMQLERFNEAHDNLKSYLALAEKAESYVEQQRALATLGQCYFVQHQTEAKPSERLISKAKNAYLKSLRIVEDNLADTLSEPERVLMKGRLLLNMGLLYDAVEDPKAVESFKFALVQFMKHRESKQDLCRCLSALANIHLRQGNSENALSLAGRLLDIGREAKRAEIKCEAHLLRGAAMLQAGDRDEARVTFKRAMQQKSSIQEDHERAVLCVKLSQALRTWDLDLKETTDPATRVRLHEKAGDALVQCLLPRPALKEYEMAVEEALSSPEAISPKKLADLYVSLAETCSDVREYDSALNYYRLELSLRADEPDEMASTKLSIARMLQKTCGKRAPEVQDAIQEAITLSRAAGKLSLELECLEELVSVQGSTDGDIQDRIEQLRAAGADETESSTQSQQSGTLSEIDLDDISDASDSDPEFSDTARRPRKKLEEKINTKGETKLHKACIDGSLKKVKELLRMGHSVHIRDYSGWQPLHEAANYGYLEIVKCLVEAGAQVSSPGMKGVTPLHDALGNGHFEVALYLLEKGARPSLRTAEGDTPLDILRKWKHDNQSTMDPSEEVCLQKVEQRLKEANATSSNDISLLGPAGEDGPWISSQSLKRRQVGPALVSEADDWLEDDLSKPKPKSRRPAEAELPALVSEMDDWLEDDLPKSRSKSRCLTEPNLPATRKRNRSSEQSFCTKVMRLEEEEEESITEDSEGAEVVDTANSVEFAAPPFTSSPACNTLTASSASPGSAMTAASGSNLSVRVRILNTLFLVPLPKGAASERTVGWLATEASKRYQDFQGTRPILRITLPDGALLDQSDCIDALMHGPHAEVIGQVESWDLPPLAERYRSECERKNVSACVNLAAILQPCVESGDFSMPCFNIKNVEFFFRALRHQDPLHTLDISGTILTPAAATALCDCLATLRSLNRLSLKCTGFRPSYLSTAVQTLQKAQVDLPCTELDLSYNPVGSDGGTALASLLVHVPQLAVLRIECCDLSDPGSCLQGLRTLEALHVGFNLLNSDRLAALEPVLDVNPLKLLDLSGCFTNDVPRLGELLVSFLSKAKCKLSEIGIGSCGLTDRDIDALGSLGSSALCKLDITASPGIKHENIEDLSQKLCGVKICSDHSAYDCCL</sequence>
<protein>
    <submittedName>
        <fullName evidence="1">Uncharacterized protein</fullName>
    </submittedName>
</protein>
<proteinExistence type="predicted"/>
<gene>
    <name evidence="1" type="ORF">HPB49_021135</name>
</gene>
<evidence type="ECO:0000313" key="2">
    <source>
        <dbReference type="Proteomes" id="UP000821865"/>
    </source>
</evidence>
<keyword evidence="2" id="KW-1185">Reference proteome</keyword>
<organism evidence="1 2">
    <name type="scientific">Dermacentor silvarum</name>
    <name type="common">Tick</name>
    <dbReference type="NCBI Taxonomy" id="543639"/>
    <lineage>
        <taxon>Eukaryota</taxon>
        <taxon>Metazoa</taxon>
        <taxon>Ecdysozoa</taxon>
        <taxon>Arthropoda</taxon>
        <taxon>Chelicerata</taxon>
        <taxon>Arachnida</taxon>
        <taxon>Acari</taxon>
        <taxon>Parasitiformes</taxon>
        <taxon>Ixodida</taxon>
        <taxon>Ixodoidea</taxon>
        <taxon>Ixodidae</taxon>
        <taxon>Rhipicephalinae</taxon>
        <taxon>Dermacentor</taxon>
    </lineage>
</organism>
<reference evidence="1" key="1">
    <citation type="submission" date="2020-05" db="EMBL/GenBank/DDBJ databases">
        <title>Large-scale comparative analyses of tick genomes elucidate their genetic diversity and vector capacities.</title>
        <authorList>
            <person name="Jia N."/>
            <person name="Wang J."/>
            <person name="Shi W."/>
            <person name="Du L."/>
            <person name="Sun Y."/>
            <person name="Zhan W."/>
            <person name="Jiang J."/>
            <person name="Wang Q."/>
            <person name="Zhang B."/>
            <person name="Ji P."/>
            <person name="Sakyi L.B."/>
            <person name="Cui X."/>
            <person name="Yuan T."/>
            <person name="Jiang B."/>
            <person name="Yang W."/>
            <person name="Lam T.T.-Y."/>
            <person name="Chang Q."/>
            <person name="Ding S."/>
            <person name="Wang X."/>
            <person name="Zhu J."/>
            <person name="Ruan X."/>
            <person name="Zhao L."/>
            <person name="Wei J."/>
            <person name="Que T."/>
            <person name="Du C."/>
            <person name="Cheng J."/>
            <person name="Dai P."/>
            <person name="Han X."/>
            <person name="Huang E."/>
            <person name="Gao Y."/>
            <person name="Liu J."/>
            <person name="Shao H."/>
            <person name="Ye R."/>
            <person name="Li L."/>
            <person name="Wei W."/>
            <person name="Wang X."/>
            <person name="Wang C."/>
            <person name="Yang T."/>
            <person name="Huo Q."/>
            <person name="Li W."/>
            <person name="Guo W."/>
            <person name="Chen H."/>
            <person name="Zhou L."/>
            <person name="Ni X."/>
            <person name="Tian J."/>
            <person name="Zhou Y."/>
            <person name="Sheng Y."/>
            <person name="Liu T."/>
            <person name="Pan Y."/>
            <person name="Xia L."/>
            <person name="Li J."/>
            <person name="Zhao F."/>
            <person name="Cao W."/>
        </authorList>
    </citation>
    <scope>NUCLEOTIDE SEQUENCE</scope>
    <source>
        <strain evidence="1">Dsil-2018</strain>
    </source>
</reference>
<comment type="caution">
    <text evidence="1">The sequence shown here is derived from an EMBL/GenBank/DDBJ whole genome shotgun (WGS) entry which is preliminary data.</text>
</comment>
<accession>A0ACB8DL48</accession>
<dbReference type="Proteomes" id="UP000821865">
    <property type="component" value="Chromosome 11"/>
</dbReference>
<evidence type="ECO:0000313" key="1">
    <source>
        <dbReference type="EMBL" id="KAH7971299.1"/>
    </source>
</evidence>
<name>A0ACB8DL48_DERSI</name>